<dbReference type="EMBL" id="MCFL01000005">
    <property type="protein sequence ID" value="ORZ39648.1"/>
    <property type="molecule type" value="Genomic_DNA"/>
</dbReference>
<evidence type="ECO:0000313" key="2">
    <source>
        <dbReference type="Proteomes" id="UP000193411"/>
    </source>
</evidence>
<reference evidence="1 2" key="1">
    <citation type="submission" date="2016-07" db="EMBL/GenBank/DDBJ databases">
        <title>Pervasive Adenine N6-methylation of Active Genes in Fungi.</title>
        <authorList>
            <consortium name="DOE Joint Genome Institute"/>
            <person name="Mondo S.J."/>
            <person name="Dannebaum R.O."/>
            <person name="Kuo R.C."/>
            <person name="Labutti K."/>
            <person name="Haridas S."/>
            <person name="Kuo A."/>
            <person name="Salamov A."/>
            <person name="Ahrendt S.R."/>
            <person name="Lipzen A."/>
            <person name="Sullivan W."/>
            <person name="Andreopoulos W.B."/>
            <person name="Clum A."/>
            <person name="Lindquist E."/>
            <person name="Daum C."/>
            <person name="Ramamoorthy G.K."/>
            <person name="Gryganskyi A."/>
            <person name="Culley D."/>
            <person name="Magnuson J.K."/>
            <person name="James T.Y."/>
            <person name="O'Malley M.A."/>
            <person name="Stajich J.E."/>
            <person name="Spatafora J.W."/>
            <person name="Visel A."/>
            <person name="Grigoriev I.V."/>
        </authorList>
    </citation>
    <scope>NUCLEOTIDE SEQUENCE [LARGE SCALE GENOMIC DNA]</scope>
    <source>
        <strain evidence="1 2">PL171</strain>
    </source>
</reference>
<gene>
    <name evidence="1" type="ORF">BCR44DRAFT_1251875</name>
</gene>
<proteinExistence type="predicted"/>
<comment type="caution">
    <text evidence="1">The sequence shown here is derived from an EMBL/GenBank/DDBJ whole genome shotgun (WGS) entry which is preliminary data.</text>
</comment>
<evidence type="ECO:0000313" key="1">
    <source>
        <dbReference type="EMBL" id="ORZ39648.1"/>
    </source>
</evidence>
<dbReference type="Proteomes" id="UP000193411">
    <property type="component" value="Unassembled WGS sequence"/>
</dbReference>
<sequence>MFAAAFETGRADIIQWWFHEPGPLRGTQVAGHPYMAALCPTNDGSLRAARMEALTAWVGANQPMDYARCIHEASISGLVEVLDWLYKIVQVPTADFVRAWSSKKYYGDFEEMHYEGYDRFNHGESLLWWRANLPQVCTKLEVNRGHYYNPIHVFTLEYVLKSSGLYDVHWPYLMSKLGNAPLLAYIHQQGYYDEDLYRTQCEPSLLIASQRDCCNVLEWWKRESGQEIKLPLDIVEHRHEVGKHAKVWWTLSGLVQEGIGATSQALESLLSVAENVTQGCETQ</sequence>
<accession>A0A1Y2HYG6</accession>
<dbReference type="AlphaFoldDB" id="A0A1Y2HYG6"/>
<organism evidence="1 2">
    <name type="scientific">Catenaria anguillulae PL171</name>
    <dbReference type="NCBI Taxonomy" id="765915"/>
    <lineage>
        <taxon>Eukaryota</taxon>
        <taxon>Fungi</taxon>
        <taxon>Fungi incertae sedis</taxon>
        <taxon>Blastocladiomycota</taxon>
        <taxon>Blastocladiomycetes</taxon>
        <taxon>Blastocladiales</taxon>
        <taxon>Catenariaceae</taxon>
        <taxon>Catenaria</taxon>
    </lineage>
</organism>
<name>A0A1Y2HYG6_9FUNG</name>
<keyword evidence="2" id="KW-1185">Reference proteome</keyword>
<protein>
    <submittedName>
        <fullName evidence="1">Uncharacterized protein</fullName>
    </submittedName>
</protein>